<feature type="compositionally biased region" description="Polar residues" evidence="1">
    <location>
        <begin position="189"/>
        <end position="202"/>
    </location>
</feature>
<dbReference type="EMBL" id="CP119953">
    <property type="protein sequence ID" value="WFC96351.1"/>
    <property type="molecule type" value="Genomic_DNA"/>
</dbReference>
<feature type="region of interest" description="Disordered" evidence="1">
    <location>
        <begin position="175"/>
        <end position="212"/>
    </location>
</feature>
<accession>A0AAF0DV60</accession>
<feature type="compositionally biased region" description="Acidic residues" evidence="1">
    <location>
        <begin position="25"/>
        <end position="41"/>
    </location>
</feature>
<dbReference type="AlphaFoldDB" id="A0AAF0DV60"/>
<sequence>MSEGGSRKRKHDAALGKRRNVDWWGPDEAEESEDDDEDAELIESSQWNAQNPSLPPVRVTSPTPETRPPLHKRRHIEGDLGKPLHEMSLDEPVCTVEEPDTDMASGSSYEISPDRVYVHTLDDSEEELDPEESYVYYDINPYVAERLSKASRPRKEAVPKWLASVEDKALAENPSQVQSLVPWRPPAWQQAQETAERTASANERSDEDMMEL</sequence>
<gene>
    <name evidence="2" type="ORF">MBRA1_003008</name>
</gene>
<evidence type="ECO:0000313" key="2">
    <source>
        <dbReference type="EMBL" id="WFC96351.1"/>
    </source>
</evidence>
<protein>
    <submittedName>
        <fullName evidence="2">Uncharacterized protein</fullName>
    </submittedName>
</protein>
<feature type="compositionally biased region" description="Basic and acidic residues" evidence="1">
    <location>
        <begin position="12"/>
        <end position="21"/>
    </location>
</feature>
<feature type="compositionally biased region" description="Polar residues" evidence="1">
    <location>
        <begin position="43"/>
        <end position="52"/>
    </location>
</feature>
<feature type="compositionally biased region" description="Basic and acidic residues" evidence="1">
    <location>
        <begin position="76"/>
        <end position="88"/>
    </location>
</feature>
<feature type="region of interest" description="Disordered" evidence="1">
    <location>
        <begin position="1"/>
        <end position="89"/>
    </location>
</feature>
<evidence type="ECO:0000313" key="3">
    <source>
        <dbReference type="Proteomes" id="UP001216638"/>
    </source>
</evidence>
<evidence type="ECO:0000256" key="1">
    <source>
        <dbReference type="SAM" id="MobiDB-lite"/>
    </source>
</evidence>
<organism evidence="2 3">
    <name type="scientific">Malassezia brasiliensis</name>
    <dbReference type="NCBI Taxonomy" id="1821822"/>
    <lineage>
        <taxon>Eukaryota</taxon>
        <taxon>Fungi</taxon>
        <taxon>Dikarya</taxon>
        <taxon>Basidiomycota</taxon>
        <taxon>Ustilaginomycotina</taxon>
        <taxon>Malasseziomycetes</taxon>
        <taxon>Malasseziales</taxon>
        <taxon>Malasseziaceae</taxon>
        <taxon>Malassezia</taxon>
    </lineage>
</organism>
<keyword evidence="3" id="KW-1185">Reference proteome</keyword>
<proteinExistence type="predicted"/>
<reference evidence="2" key="1">
    <citation type="submission" date="2023-03" db="EMBL/GenBank/DDBJ databases">
        <title>Mating type loci evolution in Malassezia.</title>
        <authorList>
            <person name="Coelho M.A."/>
        </authorList>
    </citation>
    <scope>NUCLEOTIDE SEQUENCE</scope>
    <source>
        <strain evidence="2">CBS 14135</strain>
    </source>
</reference>
<dbReference type="Proteomes" id="UP001216638">
    <property type="component" value="Chromosome 3"/>
</dbReference>
<name>A0AAF0DV60_9BASI</name>